<keyword evidence="2" id="KW-1185">Reference proteome</keyword>
<proteinExistence type="predicted"/>
<protein>
    <submittedName>
        <fullName evidence="1">Uncharacterized protein</fullName>
    </submittedName>
</protein>
<evidence type="ECO:0000313" key="1">
    <source>
        <dbReference type="EMBL" id="MDC0668601.1"/>
    </source>
</evidence>
<name>A0ABT5B6C7_9BACT</name>
<organism evidence="1 2">
    <name type="scientific">Nannocystis radixulma</name>
    <dbReference type="NCBI Taxonomy" id="2995305"/>
    <lineage>
        <taxon>Bacteria</taxon>
        <taxon>Pseudomonadati</taxon>
        <taxon>Myxococcota</taxon>
        <taxon>Polyangia</taxon>
        <taxon>Nannocystales</taxon>
        <taxon>Nannocystaceae</taxon>
        <taxon>Nannocystis</taxon>
    </lineage>
</organism>
<gene>
    <name evidence="1" type="ORF">POL58_12665</name>
</gene>
<evidence type="ECO:0000313" key="2">
    <source>
        <dbReference type="Proteomes" id="UP001217838"/>
    </source>
</evidence>
<sequence>MDDSSVVARGGFVVGAVPTGVRDARPVDELLALNYFRALGDDNQIMAKPAKWKPISRDMAGRFVAIAPGGEFVVFGDFVVTIDGKPTKTVVVQHRSGESIEVAIPGTLGGLAMLPDQRIVASVQATWIPNSTQKDYAAAGLVIAETSGRIVGRVADPSLAGAGVVVVDSTGSRLALVIAQRDVGQPNYGSSRVVWTTVDDVLAGRPITHSLTFESVVPAIAFAADGTLLVVANSKLTTVQPDGTVGEGALPSAGAFHSPGGSGPPFDPQRLTASGARVAAVGHLDQVVVFEAGEPLLEIAGNISSHAVLCDQGQTLITSAGAAKKRMGKDAEASIAWPDPAMVGDYVAVWDVTAKRVRRVLPRASGQLVALAVAPGHFLAVATSGNKFKIELVPWSELAG</sequence>
<dbReference type="Proteomes" id="UP001217838">
    <property type="component" value="Unassembled WGS sequence"/>
</dbReference>
<accession>A0ABT5B6C7</accession>
<dbReference type="InterPro" id="IPR011044">
    <property type="entry name" value="Quino_amine_DH_bsu"/>
</dbReference>
<reference evidence="1 2" key="1">
    <citation type="submission" date="2022-11" db="EMBL/GenBank/DDBJ databases">
        <title>Minimal conservation of predation-associated metabolite biosynthetic gene clusters underscores biosynthetic potential of Myxococcota including descriptions for ten novel species: Archangium lansinium sp. nov., Myxococcus landrumus sp. nov., Nannocystis bai.</title>
        <authorList>
            <person name="Ahearne A."/>
            <person name="Stevens C."/>
            <person name="Dowd S."/>
        </authorList>
    </citation>
    <scope>NUCLEOTIDE SEQUENCE [LARGE SCALE GENOMIC DNA]</scope>
    <source>
        <strain evidence="1 2">NCELM</strain>
    </source>
</reference>
<dbReference type="EMBL" id="JAQNDN010000004">
    <property type="protein sequence ID" value="MDC0668601.1"/>
    <property type="molecule type" value="Genomic_DNA"/>
</dbReference>
<dbReference type="SUPFAM" id="SSF50969">
    <property type="entry name" value="YVTN repeat-like/Quinoprotein amine dehydrogenase"/>
    <property type="match status" value="1"/>
</dbReference>
<dbReference type="RefSeq" id="WP_271997884.1">
    <property type="nucleotide sequence ID" value="NZ_JAQNDN010000004.1"/>
</dbReference>
<comment type="caution">
    <text evidence="1">The sequence shown here is derived from an EMBL/GenBank/DDBJ whole genome shotgun (WGS) entry which is preliminary data.</text>
</comment>